<dbReference type="AlphaFoldDB" id="A0A397Z179"/>
<dbReference type="Proteomes" id="UP000264353">
    <property type="component" value="Chromosome A6"/>
</dbReference>
<sequence length="81" mass="9442">MTVHGASTSDTNILLIVKFIFQAVIYMVWRERNSRLHTSLCRPPQAIVQDIKQTLRLRLDPLSRDKRTTNSLSLIFLGFWL</sequence>
<evidence type="ECO:0000313" key="3">
    <source>
        <dbReference type="Proteomes" id="UP000264353"/>
    </source>
</evidence>
<organism evidence="2 3">
    <name type="scientific">Brassica campestris</name>
    <name type="common">Field mustard</name>
    <dbReference type="NCBI Taxonomy" id="3711"/>
    <lineage>
        <taxon>Eukaryota</taxon>
        <taxon>Viridiplantae</taxon>
        <taxon>Streptophyta</taxon>
        <taxon>Embryophyta</taxon>
        <taxon>Tracheophyta</taxon>
        <taxon>Spermatophyta</taxon>
        <taxon>Magnoliopsida</taxon>
        <taxon>eudicotyledons</taxon>
        <taxon>Gunneridae</taxon>
        <taxon>Pentapetalae</taxon>
        <taxon>rosids</taxon>
        <taxon>malvids</taxon>
        <taxon>Brassicales</taxon>
        <taxon>Brassicaceae</taxon>
        <taxon>Brassiceae</taxon>
        <taxon>Brassica</taxon>
    </lineage>
</organism>
<accession>A0A397Z179</accession>
<dbReference type="EMBL" id="CM010633">
    <property type="protein sequence ID" value="RID56916.1"/>
    <property type="molecule type" value="Genomic_DNA"/>
</dbReference>
<keyword evidence="1" id="KW-0812">Transmembrane</keyword>
<protein>
    <submittedName>
        <fullName evidence="2">Uncharacterized protein</fullName>
    </submittedName>
</protein>
<proteinExistence type="predicted"/>
<feature type="non-terminal residue" evidence="2">
    <location>
        <position position="81"/>
    </location>
</feature>
<evidence type="ECO:0000256" key="1">
    <source>
        <dbReference type="SAM" id="Phobius"/>
    </source>
</evidence>
<reference evidence="2 3" key="1">
    <citation type="submission" date="2018-06" db="EMBL/GenBank/DDBJ databases">
        <title>WGS assembly of Brassica rapa FPsc.</title>
        <authorList>
            <person name="Bowman J."/>
            <person name="Kohchi T."/>
            <person name="Yamato K."/>
            <person name="Jenkins J."/>
            <person name="Shu S."/>
            <person name="Ishizaki K."/>
            <person name="Yamaoka S."/>
            <person name="Nishihama R."/>
            <person name="Nakamura Y."/>
            <person name="Berger F."/>
            <person name="Adam C."/>
            <person name="Aki S."/>
            <person name="Althoff F."/>
            <person name="Araki T."/>
            <person name="Arteaga-Vazquez M."/>
            <person name="Balasubrmanian S."/>
            <person name="Bauer D."/>
            <person name="Boehm C."/>
            <person name="Briginshaw L."/>
            <person name="Caballero-Perez J."/>
            <person name="Catarino B."/>
            <person name="Chen F."/>
            <person name="Chiyoda S."/>
            <person name="Chovatia M."/>
            <person name="Davies K."/>
            <person name="Delmans M."/>
            <person name="Demura T."/>
            <person name="Dierschke T."/>
            <person name="Dolan L."/>
            <person name="Dorantes-Acosta A."/>
            <person name="Eklund D."/>
            <person name="Florent S."/>
            <person name="Flores-Sandoval E."/>
            <person name="Fujiyama A."/>
            <person name="Fukuzawa H."/>
            <person name="Galik B."/>
            <person name="Grimanelli D."/>
            <person name="Grimwood J."/>
            <person name="Grossniklaus U."/>
            <person name="Hamada T."/>
            <person name="Haseloff J."/>
            <person name="Hetherington A."/>
            <person name="Higo A."/>
            <person name="Hirakawa Y."/>
            <person name="Hundley H."/>
            <person name="Ikeda Y."/>
            <person name="Inoue K."/>
            <person name="Inoue S."/>
            <person name="Ishida S."/>
            <person name="Jia Q."/>
            <person name="Kakita M."/>
            <person name="Kanazawa T."/>
            <person name="Kawai Y."/>
            <person name="Kawashima T."/>
            <person name="Kennedy M."/>
            <person name="Kinose K."/>
            <person name="Kinoshita T."/>
            <person name="Kohara Y."/>
            <person name="Koide E."/>
            <person name="Komatsu K."/>
            <person name="Kopischke S."/>
            <person name="Kubo M."/>
            <person name="Kyozuka J."/>
            <person name="Lagercrantz U."/>
            <person name="Lin S."/>
            <person name="Lindquist E."/>
            <person name="Lipzen A."/>
            <person name="Lu C."/>
            <person name="Luna E."/>
            <person name="Martienssen R."/>
            <person name="Minamino N."/>
            <person name="Mizutani M."/>
            <person name="Mizutani M."/>
            <person name="Mochizuki N."/>
            <person name="Monte I."/>
            <person name="Mosher R."/>
            <person name="Nagasaki H."/>
            <person name="Nakagami H."/>
            <person name="Naramoto S."/>
            <person name="Nishitani K."/>
            <person name="Ohtani M."/>
            <person name="Okamoto T."/>
            <person name="Okumura M."/>
            <person name="Phillips J."/>
            <person name="Pollak B."/>
            <person name="Reinders A."/>
            <person name="Roevekamp M."/>
            <person name="Sano R."/>
            <person name="Sawa S."/>
            <person name="Schmid M."/>
            <person name="Shirakawa M."/>
            <person name="Solano R."/>
            <person name="Spunde A."/>
            <person name="Suetsugu N."/>
            <person name="Sugano S."/>
            <person name="Sugiyama A."/>
            <person name="Sun R."/>
            <person name="Suzuki Y."/>
            <person name="Takenaka M."/>
            <person name="Takezawa D."/>
            <person name="Tomogane H."/>
            <person name="Tsuzuki M."/>
            <person name="Ueda T."/>
            <person name="Umeda M."/>
            <person name="Ward J."/>
            <person name="Watanabe Y."/>
            <person name="Yazaki K."/>
            <person name="Yokoyama R."/>
            <person name="Yoshitake Y."/>
            <person name="Yotsui I."/>
            <person name="Zachgo S."/>
            <person name="Schmutz J."/>
        </authorList>
    </citation>
    <scope>NUCLEOTIDE SEQUENCE [LARGE SCALE GENOMIC DNA]</scope>
    <source>
        <strain evidence="3">cv. B-3</strain>
    </source>
</reference>
<keyword evidence="1" id="KW-0472">Membrane</keyword>
<feature type="transmembrane region" description="Helical" evidence="1">
    <location>
        <begin position="12"/>
        <end position="29"/>
    </location>
</feature>
<gene>
    <name evidence="2" type="ORF">BRARA_F00329</name>
</gene>
<keyword evidence="1" id="KW-1133">Transmembrane helix</keyword>
<name>A0A397Z179_BRACM</name>
<evidence type="ECO:0000313" key="2">
    <source>
        <dbReference type="EMBL" id="RID56916.1"/>
    </source>
</evidence>